<dbReference type="GO" id="GO:0015074">
    <property type="term" value="P:DNA integration"/>
    <property type="evidence" value="ECO:0007669"/>
    <property type="project" value="InterPro"/>
</dbReference>
<dbReference type="EMBL" id="MWQA01000025">
    <property type="protein sequence ID" value="ORB98750.1"/>
    <property type="molecule type" value="Genomic_DNA"/>
</dbReference>
<dbReference type="InterPro" id="IPR013762">
    <property type="entry name" value="Integrase-like_cat_sf"/>
</dbReference>
<evidence type="ECO:0000256" key="1">
    <source>
        <dbReference type="ARBA" id="ARBA00008857"/>
    </source>
</evidence>
<evidence type="ECO:0000256" key="3">
    <source>
        <dbReference type="ARBA" id="ARBA00023172"/>
    </source>
</evidence>
<evidence type="ECO:0000313" key="9">
    <source>
        <dbReference type="EMBL" id="VBA33280.1"/>
    </source>
</evidence>
<evidence type="ECO:0000313" key="8">
    <source>
        <dbReference type="EMBL" id="ORB98857.1"/>
    </source>
</evidence>
<sequence length="393" mass="43629">MAYPVAVVPAGGQRTWTVLGEDYATVGPVEEWIEAHRHLWSPNTVRGYATSLAQWWSFLEQRGQTTDWGDVGVPAVSAFLSWLRNGRTVEHSLAAAEQPPTPATLEVRLAALISFYRWHHVVAGVAVAGRLLRGTARRRPARALLAHLDGRCEPAASSLVRVRRGRNPDRPPVLLPKQIQAILDGCAVFDPEVGAWRGNLRDRFLFALLAETGMRLGEALGLRIGEFVLGRGGSACVEIVPREDNPNGARVKMMRPRRVYVGADLERLFADYLTDIACRAAESGVVLTEQHPLLVNVARPPLMAALRETTVREKVAALRRRGMGPSDWTPHWFRHTHASALLLAGTPEWVVSRRLGHAHVQTTLDLYSWVREDEALRAAANWNSYASGWRVDQ</sequence>
<dbReference type="InterPro" id="IPR011010">
    <property type="entry name" value="DNA_brk_join_enz"/>
</dbReference>
<dbReference type="GO" id="GO:0006310">
    <property type="term" value="P:DNA recombination"/>
    <property type="evidence" value="ECO:0007669"/>
    <property type="project" value="UniProtKB-KW"/>
</dbReference>
<proteinExistence type="inferred from homology"/>
<reference evidence="9 11" key="2">
    <citation type="submission" date="2018-09" db="EMBL/GenBank/DDBJ databases">
        <authorList>
            <person name="Tagini F."/>
        </authorList>
    </citation>
    <scope>NUCLEOTIDE SEQUENCE [LARGE SCALE GENOMIC DNA]</scope>
    <source>
        <strain evidence="9 11">MK4</strain>
    </source>
</reference>
<dbReference type="GO" id="GO:0003677">
    <property type="term" value="F:DNA binding"/>
    <property type="evidence" value="ECO:0007669"/>
    <property type="project" value="UniProtKB-UniRule"/>
</dbReference>
<dbReference type="Gene3D" id="1.10.443.10">
    <property type="entry name" value="Intergrase catalytic core"/>
    <property type="match status" value="1"/>
</dbReference>
<comment type="caution">
    <text evidence="8">The sequence shown here is derived from an EMBL/GenBank/DDBJ whole genome shotgun (WGS) entry which is preliminary data.</text>
</comment>
<keyword evidence="3" id="KW-0233">DNA recombination</keyword>
<dbReference type="EMBL" id="UPHM01000174">
    <property type="protein sequence ID" value="VBA33280.1"/>
    <property type="molecule type" value="Genomic_DNA"/>
</dbReference>
<dbReference type="EMBL" id="MWQA01000005">
    <property type="protein sequence ID" value="ORB98857.1"/>
    <property type="molecule type" value="Genomic_DNA"/>
</dbReference>
<evidence type="ECO:0000256" key="4">
    <source>
        <dbReference type="PROSITE-ProRule" id="PRU01248"/>
    </source>
</evidence>
<accession>A0A8E2INK9</accession>
<dbReference type="Pfam" id="PF00589">
    <property type="entry name" value="Phage_integrase"/>
    <property type="match status" value="1"/>
</dbReference>
<keyword evidence="2 4" id="KW-0238">DNA-binding</keyword>
<dbReference type="Gene3D" id="1.10.150.130">
    <property type="match status" value="1"/>
</dbReference>
<feature type="domain" description="Core-binding (CB)" evidence="6">
    <location>
        <begin position="23"/>
        <end position="120"/>
    </location>
</feature>
<keyword evidence="11" id="KW-1185">Reference proteome</keyword>
<gene>
    <name evidence="9" type="primary">xerC_9</name>
    <name evidence="8" type="ORF">B4U45_28315</name>
    <name evidence="7" type="ORF">B4U45_28670</name>
    <name evidence="9" type="ORF">LAUMK4_05911</name>
</gene>
<dbReference type="PROSITE" id="PS51900">
    <property type="entry name" value="CB"/>
    <property type="match status" value="1"/>
</dbReference>
<evidence type="ECO:0000256" key="2">
    <source>
        <dbReference type="ARBA" id="ARBA00023125"/>
    </source>
</evidence>
<dbReference type="OrthoDB" id="9803188at2"/>
<dbReference type="GeneID" id="66601402"/>
<feature type="domain" description="Tyr recombinase" evidence="5">
    <location>
        <begin position="169"/>
        <end position="381"/>
    </location>
</feature>
<dbReference type="PANTHER" id="PTHR30349">
    <property type="entry name" value="PHAGE INTEGRASE-RELATED"/>
    <property type="match status" value="1"/>
</dbReference>
<evidence type="ECO:0000259" key="5">
    <source>
        <dbReference type="PROSITE" id="PS51898"/>
    </source>
</evidence>
<evidence type="ECO:0000313" key="7">
    <source>
        <dbReference type="EMBL" id="ORB98750.1"/>
    </source>
</evidence>
<dbReference type="PROSITE" id="PS51898">
    <property type="entry name" value="TYR_RECOMBINASE"/>
    <property type="match status" value="1"/>
</dbReference>
<dbReference type="SUPFAM" id="SSF56349">
    <property type="entry name" value="DNA breaking-rejoining enzymes"/>
    <property type="match status" value="1"/>
</dbReference>
<comment type="similarity">
    <text evidence="1">Belongs to the 'phage' integrase family.</text>
</comment>
<protein>
    <submittedName>
        <fullName evidence="8">Transposase</fullName>
    </submittedName>
    <submittedName>
        <fullName evidence="9">Tyrosine recombinase XerC</fullName>
    </submittedName>
</protein>
<dbReference type="Proteomes" id="UP000192335">
    <property type="component" value="Unassembled WGS sequence"/>
</dbReference>
<evidence type="ECO:0000313" key="11">
    <source>
        <dbReference type="Proteomes" id="UP000271464"/>
    </source>
</evidence>
<name>A0A8E2INK9_9MYCO</name>
<dbReference type="InterPro" id="IPR010998">
    <property type="entry name" value="Integrase_recombinase_N"/>
</dbReference>
<evidence type="ECO:0000259" key="6">
    <source>
        <dbReference type="PROSITE" id="PS51900"/>
    </source>
</evidence>
<evidence type="ECO:0000313" key="10">
    <source>
        <dbReference type="Proteomes" id="UP000192335"/>
    </source>
</evidence>
<dbReference type="InterPro" id="IPR044068">
    <property type="entry name" value="CB"/>
</dbReference>
<reference evidence="8 10" key="1">
    <citation type="submission" date="2017-02" db="EMBL/GenBank/DDBJ databases">
        <title>Mycobacterium kansasii genomes.</title>
        <authorList>
            <person name="Borowka P."/>
            <person name="Strapagiel D."/>
            <person name="Marciniak B."/>
            <person name="Lach J."/>
            <person name="Bakula Z."/>
            <person name="Van Ingen J."/>
            <person name="Safianowska A."/>
            <person name="Brzostek A."/>
            <person name="Dziadek J."/>
            <person name="Jagielski T."/>
        </authorList>
    </citation>
    <scope>NUCLEOTIDE SEQUENCE [LARGE SCALE GENOMIC DNA]</scope>
    <source>
        <strain evidence="8 10">12MK</strain>
    </source>
</reference>
<dbReference type="PANTHER" id="PTHR30349:SF41">
    <property type="entry name" value="INTEGRASE_RECOMBINASE PROTEIN MJ0367-RELATED"/>
    <property type="match status" value="1"/>
</dbReference>
<dbReference type="RefSeq" id="WP_075545217.1">
    <property type="nucleotide sequence ID" value="NZ_CADEAW010000192.1"/>
</dbReference>
<organism evidence="8 10">
    <name type="scientific">Mycobacterium persicum</name>
    <dbReference type="NCBI Taxonomy" id="1487726"/>
    <lineage>
        <taxon>Bacteria</taxon>
        <taxon>Bacillati</taxon>
        <taxon>Actinomycetota</taxon>
        <taxon>Actinomycetes</taxon>
        <taxon>Mycobacteriales</taxon>
        <taxon>Mycobacteriaceae</taxon>
        <taxon>Mycobacterium</taxon>
    </lineage>
</organism>
<dbReference type="InterPro" id="IPR050090">
    <property type="entry name" value="Tyrosine_recombinase_XerCD"/>
</dbReference>
<dbReference type="AlphaFoldDB" id="A0A8E2INK9"/>
<dbReference type="InterPro" id="IPR002104">
    <property type="entry name" value="Integrase_catalytic"/>
</dbReference>
<dbReference type="Proteomes" id="UP000271464">
    <property type="component" value="Unassembled WGS sequence"/>
</dbReference>